<reference evidence="3" key="1">
    <citation type="submission" date="2024-05" db="EMBL/GenBank/DDBJ databases">
        <title>Herbiconiux sp. A18JL235.</title>
        <authorList>
            <person name="Zhang G."/>
        </authorList>
    </citation>
    <scope>NUCLEOTIDE SEQUENCE</scope>
    <source>
        <strain evidence="3">A18JL235</strain>
    </source>
</reference>
<protein>
    <submittedName>
        <fullName evidence="3">Lytic transglycosylase domain-containing protein</fullName>
    </submittedName>
</protein>
<dbReference type="SUPFAM" id="SSF53955">
    <property type="entry name" value="Lysozyme-like"/>
    <property type="match status" value="1"/>
</dbReference>
<gene>
    <name evidence="3" type="ORF">ABFY20_13650</name>
</gene>
<accession>A0AB39BDA3</accession>
<organism evidence="3">
    <name type="scientific">Herbiconiux sp. A18JL235</name>
    <dbReference type="NCBI Taxonomy" id="3152363"/>
    <lineage>
        <taxon>Bacteria</taxon>
        <taxon>Bacillati</taxon>
        <taxon>Actinomycetota</taxon>
        <taxon>Actinomycetes</taxon>
        <taxon>Micrococcales</taxon>
        <taxon>Microbacteriaceae</taxon>
        <taxon>Herbiconiux</taxon>
    </lineage>
</organism>
<dbReference type="EMBL" id="CP162511">
    <property type="protein sequence ID" value="XDI04373.1"/>
    <property type="molecule type" value="Genomic_DNA"/>
</dbReference>
<feature type="region of interest" description="Disordered" evidence="1">
    <location>
        <begin position="105"/>
        <end position="129"/>
    </location>
</feature>
<dbReference type="RefSeq" id="WP_368496777.1">
    <property type="nucleotide sequence ID" value="NZ_CP162511.1"/>
</dbReference>
<keyword evidence="2" id="KW-0472">Membrane</keyword>
<feature type="transmembrane region" description="Helical" evidence="2">
    <location>
        <begin position="30"/>
        <end position="50"/>
    </location>
</feature>
<dbReference type="AlphaFoldDB" id="A0AB39BDA3"/>
<dbReference type="Gene3D" id="1.10.530.10">
    <property type="match status" value="1"/>
</dbReference>
<evidence type="ECO:0000313" key="3">
    <source>
        <dbReference type="EMBL" id="XDI04373.1"/>
    </source>
</evidence>
<dbReference type="InterPro" id="IPR023346">
    <property type="entry name" value="Lysozyme-like_dom_sf"/>
</dbReference>
<feature type="compositionally biased region" description="Low complexity" evidence="1">
    <location>
        <begin position="109"/>
        <end position="120"/>
    </location>
</feature>
<proteinExistence type="predicted"/>
<keyword evidence="2" id="KW-0812">Transmembrane</keyword>
<name>A0AB39BDA3_9MICO</name>
<feature type="region of interest" description="Disordered" evidence="1">
    <location>
        <begin position="1"/>
        <end position="25"/>
    </location>
</feature>
<sequence>MAKHSLTEARPQPAPRARGAVGRTPKRGRAVLQVIGLAAVTACAFVTVVAPNLQVQPAVASFDGTFAQGDVEVQNLDVSGSVAASVFRDGYSVTEAPKPVIVEVSVPRGSSGSSSSSDDSGCPDPNAAVADPAGAQAVAAELAAARGWTGAQFDALLALWSRESGWRVNALNKSSCAYGIPQALPGSKMAAAGADWLTNPATQITWGLDYIQGRYGDPASALAHSDANHWY</sequence>
<keyword evidence="2" id="KW-1133">Transmembrane helix</keyword>
<feature type="compositionally biased region" description="Low complexity" evidence="1">
    <location>
        <begin position="9"/>
        <end position="23"/>
    </location>
</feature>
<evidence type="ECO:0000256" key="2">
    <source>
        <dbReference type="SAM" id="Phobius"/>
    </source>
</evidence>
<evidence type="ECO:0000256" key="1">
    <source>
        <dbReference type="SAM" id="MobiDB-lite"/>
    </source>
</evidence>